<protein>
    <submittedName>
        <fullName evidence="1">Uncharacterized protein</fullName>
    </submittedName>
</protein>
<name>A0ABV5YBU6_9ACTN</name>
<keyword evidence="2" id="KW-1185">Reference proteome</keyword>
<dbReference type="EMBL" id="JBHLZP010000050">
    <property type="protein sequence ID" value="MFB9832497.1"/>
    <property type="molecule type" value="Genomic_DNA"/>
</dbReference>
<evidence type="ECO:0000313" key="2">
    <source>
        <dbReference type="Proteomes" id="UP001589627"/>
    </source>
</evidence>
<gene>
    <name evidence="1" type="ORF">ACFFNX_09885</name>
</gene>
<dbReference type="Proteomes" id="UP001589627">
    <property type="component" value="Unassembled WGS sequence"/>
</dbReference>
<evidence type="ECO:0000313" key="1">
    <source>
        <dbReference type="EMBL" id="MFB9832497.1"/>
    </source>
</evidence>
<organism evidence="1 2">
    <name type="scientific">Actinoallomurus acaciae</name>
    <dbReference type="NCBI Taxonomy" id="502577"/>
    <lineage>
        <taxon>Bacteria</taxon>
        <taxon>Bacillati</taxon>
        <taxon>Actinomycetota</taxon>
        <taxon>Actinomycetes</taxon>
        <taxon>Streptosporangiales</taxon>
        <taxon>Thermomonosporaceae</taxon>
        <taxon>Actinoallomurus</taxon>
    </lineage>
</organism>
<reference evidence="1 2" key="1">
    <citation type="submission" date="2024-09" db="EMBL/GenBank/DDBJ databases">
        <authorList>
            <person name="Sun Q."/>
            <person name="Mori K."/>
        </authorList>
    </citation>
    <scope>NUCLEOTIDE SEQUENCE [LARGE SCALE GENOMIC DNA]</scope>
    <source>
        <strain evidence="1 2">TBRC 0563</strain>
    </source>
</reference>
<sequence>MIDSLAAVLRLSGLSLRARVAAVPDRVGPGLAAWPGDPAIVYAMLASNAFADALAQPHARRVHRSGRVRLLVVHHGGSAPLGATARQAT</sequence>
<dbReference type="RefSeq" id="WP_378198316.1">
    <property type="nucleotide sequence ID" value="NZ_JBHLZP010000050.1"/>
</dbReference>
<proteinExistence type="predicted"/>
<accession>A0ABV5YBU6</accession>
<comment type="caution">
    <text evidence="1">The sequence shown here is derived from an EMBL/GenBank/DDBJ whole genome shotgun (WGS) entry which is preliminary data.</text>
</comment>